<keyword evidence="4" id="KW-0378">Hydrolase</keyword>
<evidence type="ECO:0000256" key="2">
    <source>
        <dbReference type="ARBA" id="ARBA00022723"/>
    </source>
</evidence>
<protein>
    <submittedName>
        <fullName evidence="8">S1/P1 Nuclease</fullName>
    </submittedName>
</protein>
<keyword evidence="7" id="KW-0732">Signal</keyword>
<dbReference type="SUPFAM" id="SSF48537">
    <property type="entry name" value="Phospholipase C/P1 nuclease"/>
    <property type="match status" value="1"/>
</dbReference>
<dbReference type="GO" id="GO:0006308">
    <property type="term" value="P:DNA catabolic process"/>
    <property type="evidence" value="ECO:0007669"/>
    <property type="project" value="InterPro"/>
</dbReference>
<evidence type="ECO:0000256" key="7">
    <source>
        <dbReference type="SAM" id="SignalP"/>
    </source>
</evidence>
<sequence length="259" mass="29309">MRKFQLLVFVLFLGVQSVSASNDWGKKGHRTTGEIAQKHLSKKAERKINALLNGHTLAFVSNHGDDIKSDQAYRSYSPWHYVNYPFDSSYEAHPKSEKGDLITGIATCVAVLKDEKASKEDKIFHLKMLVHFVGDLHQPLHVGIADDKGGNDFQVRWFNDGTNLHSVWDTKMIEDYGMSYTELAASADPLSSYQLAEVEKGTVIDWMNESRTLCKEIYANAEIGDKLGYRYMYDYTSVFRSQLQKGGIRLAVLLNDIFG</sequence>
<dbReference type="GO" id="GO:0003676">
    <property type="term" value="F:nucleic acid binding"/>
    <property type="evidence" value="ECO:0007669"/>
    <property type="project" value="InterPro"/>
</dbReference>
<organism evidence="8 9">
    <name type="scientific">Ulvibacter litoralis</name>
    <dbReference type="NCBI Taxonomy" id="227084"/>
    <lineage>
        <taxon>Bacteria</taxon>
        <taxon>Pseudomonadati</taxon>
        <taxon>Bacteroidota</taxon>
        <taxon>Flavobacteriia</taxon>
        <taxon>Flavobacteriales</taxon>
        <taxon>Flavobacteriaceae</taxon>
        <taxon>Ulvibacter</taxon>
    </lineage>
</organism>
<dbReference type="OrthoDB" id="267579at2"/>
<evidence type="ECO:0000256" key="4">
    <source>
        <dbReference type="ARBA" id="ARBA00022801"/>
    </source>
</evidence>
<dbReference type="Gene3D" id="1.10.575.10">
    <property type="entry name" value="P1 Nuclease"/>
    <property type="match status" value="1"/>
</dbReference>
<feature type="chain" id="PRO_5011775434" evidence="7">
    <location>
        <begin position="21"/>
        <end position="259"/>
    </location>
</feature>
<dbReference type="EMBL" id="FNBA01000007">
    <property type="protein sequence ID" value="SDF16897.1"/>
    <property type="molecule type" value="Genomic_DNA"/>
</dbReference>
<dbReference type="GO" id="GO:0004519">
    <property type="term" value="F:endonuclease activity"/>
    <property type="evidence" value="ECO:0007669"/>
    <property type="project" value="UniProtKB-KW"/>
</dbReference>
<dbReference type="InterPro" id="IPR008947">
    <property type="entry name" value="PLipase_C/P1_nuclease_dom_sf"/>
</dbReference>
<proteinExistence type="predicted"/>
<dbReference type="CDD" id="cd11010">
    <property type="entry name" value="S1-P1_nuclease"/>
    <property type="match status" value="1"/>
</dbReference>
<gene>
    <name evidence="8" type="ORF">SAMN05421855_10750</name>
</gene>
<dbReference type="AlphaFoldDB" id="A0A1G7IW43"/>
<feature type="signal peptide" evidence="7">
    <location>
        <begin position="1"/>
        <end position="20"/>
    </location>
</feature>
<dbReference type="InterPro" id="IPR003154">
    <property type="entry name" value="S1/P1nuclease"/>
</dbReference>
<dbReference type="PANTHER" id="PTHR33146:SF26">
    <property type="entry name" value="ENDONUCLEASE 4"/>
    <property type="match status" value="1"/>
</dbReference>
<dbReference type="Proteomes" id="UP000199321">
    <property type="component" value="Unassembled WGS sequence"/>
</dbReference>
<dbReference type="STRING" id="227084.SAMN05421855_10750"/>
<evidence type="ECO:0000313" key="9">
    <source>
        <dbReference type="Proteomes" id="UP000199321"/>
    </source>
</evidence>
<keyword evidence="2" id="KW-0479">Metal-binding</keyword>
<accession>A0A1G7IW43</accession>
<evidence type="ECO:0000256" key="1">
    <source>
        <dbReference type="ARBA" id="ARBA00022722"/>
    </source>
</evidence>
<evidence type="ECO:0000256" key="5">
    <source>
        <dbReference type="ARBA" id="ARBA00023157"/>
    </source>
</evidence>
<evidence type="ECO:0000256" key="3">
    <source>
        <dbReference type="ARBA" id="ARBA00022759"/>
    </source>
</evidence>
<evidence type="ECO:0000313" key="8">
    <source>
        <dbReference type="EMBL" id="SDF16897.1"/>
    </source>
</evidence>
<dbReference type="GO" id="GO:0046872">
    <property type="term" value="F:metal ion binding"/>
    <property type="evidence" value="ECO:0007669"/>
    <property type="project" value="UniProtKB-KW"/>
</dbReference>
<keyword evidence="5" id="KW-1015">Disulfide bond</keyword>
<keyword evidence="1" id="KW-0540">Nuclease</keyword>
<reference evidence="8 9" key="1">
    <citation type="submission" date="2016-10" db="EMBL/GenBank/DDBJ databases">
        <authorList>
            <person name="de Groot N.N."/>
        </authorList>
    </citation>
    <scope>NUCLEOTIDE SEQUENCE [LARGE SCALE GENOMIC DNA]</scope>
    <source>
        <strain evidence="8 9">DSM 16195</strain>
    </source>
</reference>
<keyword evidence="6" id="KW-0325">Glycoprotein</keyword>
<dbReference type="Pfam" id="PF02265">
    <property type="entry name" value="S1-P1_nuclease"/>
    <property type="match status" value="1"/>
</dbReference>
<dbReference type="PANTHER" id="PTHR33146">
    <property type="entry name" value="ENDONUCLEASE 4"/>
    <property type="match status" value="1"/>
</dbReference>
<dbReference type="GO" id="GO:0016788">
    <property type="term" value="F:hydrolase activity, acting on ester bonds"/>
    <property type="evidence" value="ECO:0007669"/>
    <property type="project" value="InterPro"/>
</dbReference>
<evidence type="ECO:0000256" key="6">
    <source>
        <dbReference type="ARBA" id="ARBA00023180"/>
    </source>
</evidence>
<keyword evidence="9" id="KW-1185">Reference proteome</keyword>
<name>A0A1G7IW43_9FLAO</name>
<keyword evidence="3" id="KW-0255">Endonuclease</keyword>
<dbReference type="RefSeq" id="WP_093145265.1">
    <property type="nucleotide sequence ID" value="NZ_BMWO01000015.1"/>
</dbReference>